<dbReference type="Proteomes" id="UP000016491">
    <property type="component" value="Unassembled WGS sequence"/>
</dbReference>
<evidence type="ECO:0000256" key="3">
    <source>
        <dbReference type="ARBA" id="ARBA00013036"/>
    </source>
</evidence>
<dbReference type="NCBIfam" id="NF003793">
    <property type="entry name" value="PRK05382.1"/>
    <property type="match status" value="1"/>
</dbReference>
<dbReference type="GO" id="GO:0004107">
    <property type="term" value="F:chorismate synthase activity"/>
    <property type="evidence" value="ECO:0007669"/>
    <property type="project" value="UniProtKB-UniRule"/>
</dbReference>
<organism evidence="13 14">
    <name type="scientific">[Clostridium] symbiosum ATCC 14940</name>
    <dbReference type="NCBI Taxonomy" id="411472"/>
    <lineage>
        <taxon>Bacteria</taxon>
        <taxon>Bacillati</taxon>
        <taxon>Bacillota</taxon>
        <taxon>Clostridia</taxon>
        <taxon>Lachnospirales</taxon>
        <taxon>Lachnospiraceae</taxon>
        <taxon>Otoolea</taxon>
    </lineage>
</organism>
<dbReference type="PANTHER" id="PTHR21085">
    <property type="entry name" value="CHORISMATE SYNTHASE"/>
    <property type="match status" value="1"/>
</dbReference>
<dbReference type="FunFam" id="3.60.150.10:FF:000002">
    <property type="entry name" value="Chorismate synthase"/>
    <property type="match status" value="1"/>
</dbReference>
<dbReference type="EMBL" id="AWSU01000275">
    <property type="protein sequence ID" value="ERI74908.1"/>
    <property type="molecule type" value="Genomic_DNA"/>
</dbReference>
<comment type="cofactor">
    <cofactor evidence="11 12">
        <name>FMNH2</name>
        <dbReference type="ChEBI" id="CHEBI:57618"/>
    </cofactor>
    <text evidence="11 12">Reduced FMN (FMNH(2)).</text>
</comment>
<comment type="pathway">
    <text evidence="1 11 12">Metabolic intermediate biosynthesis; chorismate biosynthesis; chorismate from D-erythrose 4-phosphate and phosphoenolpyruvate: step 7/7.</text>
</comment>
<feature type="binding site" evidence="11">
    <location>
        <position position="63"/>
    </location>
    <ligand>
        <name>NADP(+)</name>
        <dbReference type="ChEBI" id="CHEBI:58349"/>
    </ligand>
</feature>
<comment type="catalytic activity">
    <reaction evidence="11 12">
        <text>5-O-(1-carboxyvinyl)-3-phosphoshikimate = chorismate + phosphate</text>
        <dbReference type="Rhea" id="RHEA:21020"/>
        <dbReference type="ChEBI" id="CHEBI:29748"/>
        <dbReference type="ChEBI" id="CHEBI:43474"/>
        <dbReference type="ChEBI" id="CHEBI:57701"/>
        <dbReference type="EC" id="4.2.3.5"/>
    </reaction>
</comment>
<accession>A0ABC9TU46</accession>
<dbReference type="NCBIfam" id="TIGR00033">
    <property type="entry name" value="aroC"/>
    <property type="match status" value="1"/>
</dbReference>
<dbReference type="GO" id="GO:0009423">
    <property type="term" value="P:chorismate biosynthetic process"/>
    <property type="evidence" value="ECO:0007669"/>
    <property type="project" value="UniProtKB-UniRule"/>
</dbReference>
<keyword evidence="4 11" id="KW-0028">Amino-acid biosynthesis</keyword>
<dbReference type="HAMAP" id="MF_00300">
    <property type="entry name" value="Chorismate_synth"/>
    <property type="match status" value="1"/>
</dbReference>
<feature type="binding site" evidence="11">
    <location>
        <begin position="140"/>
        <end position="142"/>
    </location>
    <ligand>
        <name>FMN</name>
        <dbReference type="ChEBI" id="CHEBI:58210"/>
    </ligand>
</feature>
<feature type="binding site" evidence="11">
    <location>
        <position position="69"/>
    </location>
    <ligand>
        <name>NADP(+)</name>
        <dbReference type="ChEBI" id="CHEBI:58349"/>
    </ligand>
</feature>
<evidence type="ECO:0000256" key="12">
    <source>
        <dbReference type="RuleBase" id="RU000605"/>
    </source>
</evidence>
<proteinExistence type="inferred from homology"/>
<dbReference type="SUPFAM" id="SSF103263">
    <property type="entry name" value="Chorismate synthase, AroC"/>
    <property type="match status" value="1"/>
</dbReference>
<evidence type="ECO:0000256" key="2">
    <source>
        <dbReference type="ARBA" id="ARBA00008014"/>
    </source>
</evidence>
<dbReference type="InterPro" id="IPR035904">
    <property type="entry name" value="Chorismate_synth_AroC_sf"/>
</dbReference>
<evidence type="ECO:0000256" key="11">
    <source>
        <dbReference type="HAMAP-Rule" id="MF_00300"/>
    </source>
</evidence>
<evidence type="ECO:0000256" key="9">
    <source>
        <dbReference type="ARBA" id="ARBA00023141"/>
    </source>
</evidence>
<evidence type="ECO:0000256" key="10">
    <source>
        <dbReference type="ARBA" id="ARBA00023239"/>
    </source>
</evidence>
<evidence type="ECO:0000256" key="6">
    <source>
        <dbReference type="ARBA" id="ARBA00022643"/>
    </source>
</evidence>
<feature type="binding site" evidence="11">
    <location>
        <begin position="314"/>
        <end position="318"/>
    </location>
    <ligand>
        <name>FMN</name>
        <dbReference type="ChEBI" id="CHEBI:58210"/>
    </ligand>
</feature>
<dbReference type="GO" id="GO:0008652">
    <property type="term" value="P:amino acid biosynthetic process"/>
    <property type="evidence" value="ECO:0007669"/>
    <property type="project" value="UniProtKB-KW"/>
</dbReference>
<evidence type="ECO:0000256" key="7">
    <source>
        <dbReference type="ARBA" id="ARBA00022827"/>
    </source>
</evidence>
<comment type="similarity">
    <text evidence="2 11 12">Belongs to the chorismate synthase family.</text>
</comment>
<feature type="binding site" evidence="11">
    <location>
        <position position="340"/>
    </location>
    <ligand>
        <name>FMN</name>
        <dbReference type="ChEBI" id="CHEBI:58210"/>
    </ligand>
</feature>
<dbReference type="GO" id="GO:0010181">
    <property type="term" value="F:FMN binding"/>
    <property type="evidence" value="ECO:0007669"/>
    <property type="project" value="UniProtKB-ARBA"/>
</dbReference>
<protein>
    <recommendedName>
        <fullName evidence="3 11">Chorismate synthase</fullName>
        <shortName evidence="11">CS</shortName>
        <ecNumber evidence="3 11">4.2.3.5</ecNumber>
    </recommendedName>
    <alternativeName>
        <fullName evidence="11">5-enolpyruvylshikimate-3-phosphate phospholyase</fullName>
    </alternativeName>
</protein>
<keyword evidence="7 11" id="KW-0274">FAD</keyword>
<evidence type="ECO:0000256" key="1">
    <source>
        <dbReference type="ARBA" id="ARBA00005044"/>
    </source>
</evidence>
<dbReference type="AlphaFoldDB" id="A0ABC9TU46"/>
<comment type="caution">
    <text evidence="11">Lacks conserved residue(s) required for the propagation of feature annotation.</text>
</comment>
<evidence type="ECO:0000313" key="14">
    <source>
        <dbReference type="Proteomes" id="UP000016491"/>
    </source>
</evidence>
<sequence length="383" mass="41376">MKSSQYVWRDKEQESMAGSTFGKILTMTTWGESHGAGIGVVVDGCPAGLLLAEEDIQKYLDRRKPGQSRYTTKRNESDSVEIMSGVFEGRTTGTPIAMMIRNQDQHSKDYSEIAGYYRPGHADYTFDKKYGFRDYRGGGRSSGRETIGRVAAGAVAAKILEGLGVRVTAYTKAIGNIQVQPERFDMEECSRNMLYMPDASAAAEAQMFLEEKMAQMDSAGGIVECVIQGVPAGIGEPVFEKLDANLAKAICSIGAVKGFEIGDGFEAAKTTGALNNDAFCISPDGRVGKRTNHAGGILGGISDGTEIVFRAAFKPTPSIASPQKTVNRDGGEIEISVKGRHDPIIVPRAVVVVEMMAAFTVADMMLAGMTARMDRVREFYLEV</sequence>
<dbReference type="PIRSF" id="PIRSF001456">
    <property type="entry name" value="Chorismate_synth"/>
    <property type="match status" value="1"/>
</dbReference>
<evidence type="ECO:0000256" key="8">
    <source>
        <dbReference type="ARBA" id="ARBA00022857"/>
    </source>
</evidence>
<evidence type="ECO:0000256" key="4">
    <source>
        <dbReference type="ARBA" id="ARBA00022605"/>
    </source>
</evidence>
<dbReference type="InterPro" id="IPR020541">
    <property type="entry name" value="Chorismate_synthase_CS"/>
</dbReference>
<keyword evidence="9 11" id="KW-0057">Aromatic amino acid biosynthesis</keyword>
<comment type="subunit">
    <text evidence="11">Homotetramer.</text>
</comment>
<dbReference type="CDD" id="cd07304">
    <property type="entry name" value="Chorismate_synthase"/>
    <property type="match status" value="1"/>
</dbReference>
<dbReference type="Pfam" id="PF01264">
    <property type="entry name" value="Chorismate_synt"/>
    <property type="match status" value="1"/>
</dbReference>
<gene>
    <name evidence="11" type="primary">aroC</name>
    <name evidence="13" type="ORF">CLOSYM_03545</name>
</gene>
<evidence type="ECO:0000256" key="5">
    <source>
        <dbReference type="ARBA" id="ARBA00022630"/>
    </source>
</evidence>
<dbReference type="PANTHER" id="PTHR21085:SF0">
    <property type="entry name" value="CHORISMATE SYNTHASE"/>
    <property type="match status" value="1"/>
</dbReference>
<dbReference type="PROSITE" id="PS00787">
    <property type="entry name" value="CHORISMATE_SYNTHASE_1"/>
    <property type="match status" value="1"/>
</dbReference>
<dbReference type="EC" id="4.2.3.5" evidence="3 11"/>
<name>A0ABC9TU46_CLOSY</name>
<keyword evidence="5 11" id="KW-0285">Flavoprotein</keyword>
<comment type="caution">
    <text evidence="13">The sequence shown here is derived from an EMBL/GenBank/DDBJ whole genome shotgun (WGS) entry which is preliminary data.</text>
</comment>
<comment type="function">
    <text evidence="11">Catalyzes the anti-1,4-elimination of the C-3 phosphate and the C-6 proR hydrogen from 5-enolpyruvylshikimate-3-phosphate (EPSP) to yield chorismate, which is the branch point compound that serves as the starting substrate for the three terminal pathways of aromatic amino acid biosynthesis. This reaction introduces a second double bond into the aromatic ring system.</text>
</comment>
<evidence type="ECO:0000313" key="13">
    <source>
        <dbReference type="EMBL" id="ERI74908.1"/>
    </source>
</evidence>
<feature type="binding site" evidence="11">
    <location>
        <position position="299"/>
    </location>
    <ligand>
        <name>FMN</name>
        <dbReference type="ChEBI" id="CHEBI:58210"/>
    </ligand>
</feature>
<keyword evidence="10 11" id="KW-0456">Lyase</keyword>
<dbReference type="GO" id="GO:0009073">
    <property type="term" value="P:aromatic amino acid family biosynthetic process"/>
    <property type="evidence" value="ECO:0007669"/>
    <property type="project" value="UniProtKB-KW"/>
</dbReference>
<keyword evidence="8 11" id="KW-0521">NADP</keyword>
<reference evidence="13 14" key="1">
    <citation type="submission" date="2013-07" db="EMBL/GenBank/DDBJ databases">
        <authorList>
            <person name="Weinstock G."/>
            <person name="Sodergren E."/>
            <person name="Wylie T."/>
            <person name="Fulton L."/>
            <person name="Fulton R."/>
            <person name="Fronick C."/>
            <person name="O'Laughlin M."/>
            <person name="Godfrey J."/>
            <person name="Miner T."/>
            <person name="Herter B."/>
            <person name="Appelbaum E."/>
            <person name="Cordes M."/>
            <person name="Lek S."/>
            <person name="Wollam A."/>
            <person name="Pepin K.H."/>
            <person name="Palsikar V.B."/>
            <person name="Mitreva M."/>
            <person name="Wilson R.K."/>
        </authorList>
    </citation>
    <scope>NUCLEOTIDE SEQUENCE [LARGE SCALE GENOMIC DNA]</scope>
    <source>
        <strain evidence="13 14">ATCC 14940</strain>
    </source>
</reference>
<dbReference type="InterPro" id="IPR000453">
    <property type="entry name" value="Chorismate_synth"/>
</dbReference>
<dbReference type="PROSITE" id="PS00788">
    <property type="entry name" value="CHORISMATE_SYNTHASE_2"/>
    <property type="match status" value="1"/>
</dbReference>
<dbReference type="Gene3D" id="3.60.150.10">
    <property type="entry name" value="Chorismate synthase AroC"/>
    <property type="match status" value="1"/>
</dbReference>
<keyword evidence="6 11" id="KW-0288">FMN</keyword>